<dbReference type="SUPFAM" id="SSF52283">
    <property type="entry name" value="Formate/glycerate dehydrogenase catalytic domain-like"/>
    <property type="match status" value="1"/>
</dbReference>
<dbReference type="CDD" id="cd12156">
    <property type="entry name" value="HPPR"/>
    <property type="match status" value="1"/>
</dbReference>
<evidence type="ECO:0000256" key="3">
    <source>
        <dbReference type="ARBA" id="ARBA00023027"/>
    </source>
</evidence>
<dbReference type="Gene3D" id="3.40.50.720">
    <property type="entry name" value="NAD(P)-binding Rossmann-like Domain"/>
    <property type="match status" value="2"/>
</dbReference>
<evidence type="ECO:0000313" key="7">
    <source>
        <dbReference type="EMBL" id="RKJ94184.1"/>
    </source>
</evidence>
<name>A0A3R7IE03_9BURK</name>
<dbReference type="FunFam" id="3.40.50.720:FF:000213">
    <property type="entry name" value="Putative 2-hydroxyacid dehydrogenase"/>
    <property type="match status" value="1"/>
</dbReference>
<proteinExistence type="inferred from homology"/>
<dbReference type="GO" id="GO:0005829">
    <property type="term" value="C:cytosol"/>
    <property type="evidence" value="ECO:0007669"/>
    <property type="project" value="TreeGrafter"/>
</dbReference>
<dbReference type="PANTHER" id="PTHR10996">
    <property type="entry name" value="2-HYDROXYACID DEHYDROGENASE-RELATED"/>
    <property type="match status" value="1"/>
</dbReference>
<dbReference type="Pfam" id="PF00389">
    <property type="entry name" value="2-Hacid_dh"/>
    <property type="match status" value="1"/>
</dbReference>
<keyword evidence="1" id="KW-0521">NADP</keyword>
<dbReference type="Pfam" id="PF02826">
    <property type="entry name" value="2-Hacid_dh_C"/>
    <property type="match status" value="1"/>
</dbReference>
<evidence type="ECO:0000313" key="8">
    <source>
        <dbReference type="Proteomes" id="UP000216225"/>
    </source>
</evidence>
<dbReference type="InterPro" id="IPR050223">
    <property type="entry name" value="D-isomer_2-hydroxyacid_DH"/>
</dbReference>
<dbReference type="InterPro" id="IPR006140">
    <property type="entry name" value="D-isomer_DH_NAD-bd"/>
</dbReference>
<evidence type="ECO:0000259" key="5">
    <source>
        <dbReference type="Pfam" id="PF00389"/>
    </source>
</evidence>
<comment type="caution">
    <text evidence="7">The sequence shown here is derived from an EMBL/GenBank/DDBJ whole genome shotgun (WGS) entry which is preliminary data.</text>
</comment>
<organism evidence="7 8">
    <name type="scientific">Alicycliphilus denitrificans</name>
    <dbReference type="NCBI Taxonomy" id="179636"/>
    <lineage>
        <taxon>Bacteria</taxon>
        <taxon>Pseudomonadati</taxon>
        <taxon>Pseudomonadota</taxon>
        <taxon>Betaproteobacteria</taxon>
        <taxon>Burkholderiales</taxon>
        <taxon>Comamonadaceae</taxon>
        <taxon>Alicycliphilus</taxon>
    </lineage>
</organism>
<comment type="similarity">
    <text evidence="4">Belongs to the D-isomer specific 2-hydroxyacid dehydrogenase family.</text>
</comment>
<evidence type="ECO:0000259" key="6">
    <source>
        <dbReference type="Pfam" id="PF02826"/>
    </source>
</evidence>
<dbReference type="PANTHER" id="PTHR10996:SF178">
    <property type="entry name" value="2-HYDROXYACID DEHYDROGENASE YGL185C-RELATED"/>
    <property type="match status" value="1"/>
</dbReference>
<dbReference type="SUPFAM" id="SSF51735">
    <property type="entry name" value="NAD(P)-binding Rossmann-fold domains"/>
    <property type="match status" value="1"/>
</dbReference>
<feature type="domain" description="D-isomer specific 2-hydroxyacid dehydrogenase NAD-binding" evidence="6">
    <location>
        <begin position="112"/>
        <end position="284"/>
    </location>
</feature>
<keyword evidence="2 4" id="KW-0560">Oxidoreductase</keyword>
<accession>A0A3R7IE03</accession>
<dbReference type="GO" id="GO:0030267">
    <property type="term" value="F:glyoxylate reductase (NADPH) activity"/>
    <property type="evidence" value="ECO:0007669"/>
    <property type="project" value="TreeGrafter"/>
</dbReference>
<dbReference type="RefSeq" id="WP_094437357.1">
    <property type="nucleotide sequence ID" value="NZ_AP024172.1"/>
</dbReference>
<protein>
    <submittedName>
        <fullName evidence="7">2-hydroxyacid dehydrogenase</fullName>
    </submittedName>
</protein>
<dbReference type="InterPro" id="IPR036291">
    <property type="entry name" value="NAD(P)-bd_dom_sf"/>
</dbReference>
<dbReference type="EMBL" id="NKDB02000006">
    <property type="protein sequence ID" value="RKJ94184.1"/>
    <property type="molecule type" value="Genomic_DNA"/>
</dbReference>
<dbReference type="GO" id="GO:0016618">
    <property type="term" value="F:hydroxypyruvate reductase [NAD(P)H] activity"/>
    <property type="evidence" value="ECO:0007669"/>
    <property type="project" value="TreeGrafter"/>
</dbReference>
<evidence type="ECO:0000256" key="1">
    <source>
        <dbReference type="ARBA" id="ARBA00022857"/>
    </source>
</evidence>
<gene>
    <name evidence="7" type="ORF">CE154_021035</name>
</gene>
<reference evidence="7 8" key="1">
    <citation type="submission" date="2018-09" db="EMBL/GenBank/DDBJ databases">
        <title>Genome comparison of Alicycliphilus sp. BQ1, a polyurethanolytic bacterium, with its closest phylogenetic relatives Alicycliphilus denitrificans BC and K601, unable to attack polyurethane.</title>
        <authorList>
            <person name="Loza-Tavera H."/>
            <person name="Lozano L."/>
            <person name="Cevallos M."/>
            <person name="Maya-Lucas O."/>
            <person name="Garcia-Mena J."/>
            <person name="Hernandez J."/>
        </authorList>
    </citation>
    <scope>NUCLEOTIDE SEQUENCE [LARGE SCALE GENOMIC DNA]</scope>
    <source>
        <strain evidence="7 8">BQ1</strain>
    </source>
</reference>
<evidence type="ECO:0000256" key="4">
    <source>
        <dbReference type="RuleBase" id="RU003719"/>
    </source>
</evidence>
<dbReference type="InterPro" id="IPR006139">
    <property type="entry name" value="D-isomer_2_OHA_DH_cat_dom"/>
</dbReference>
<sequence length="325" mass="33309">MNTTDALPVLATLALPPALLEAARAKGLELLGPLHQTDPAAFATRADGIAAVLASADAVVDAALMDQLPNLRLVSVIGVGYDGVDVAAARTRGVAVTHTPGVLDDDVADLALGLMLAVARQIPAADRFVREGRWPQGPMPVARRLSGARCGLVGMGRIGQAIAQRAAAFQMEIAYTARGPKSDLPYAFVPDVRALAGRSDVLVVVTPGGAATRHLIGADVLRALGPQGVLVNVARGSVVDEAALIEALEQGLIAGAGLDVFEDEPHVPERLRALPNAVLTPHVGSATAQTRQAMAGLALGNLVALRQGLPLLTPVPECRAGAAVC</sequence>
<evidence type="ECO:0000256" key="2">
    <source>
        <dbReference type="ARBA" id="ARBA00023002"/>
    </source>
</evidence>
<dbReference type="AlphaFoldDB" id="A0A3R7IE03"/>
<dbReference type="GO" id="GO:0051287">
    <property type="term" value="F:NAD binding"/>
    <property type="evidence" value="ECO:0007669"/>
    <property type="project" value="InterPro"/>
</dbReference>
<feature type="domain" description="D-isomer specific 2-hydroxyacid dehydrogenase catalytic" evidence="5">
    <location>
        <begin position="36"/>
        <end position="315"/>
    </location>
</feature>
<dbReference type="Proteomes" id="UP000216225">
    <property type="component" value="Unassembled WGS sequence"/>
</dbReference>
<keyword evidence="3" id="KW-0520">NAD</keyword>